<dbReference type="InterPro" id="IPR036291">
    <property type="entry name" value="NAD(P)-bd_dom_sf"/>
</dbReference>
<evidence type="ECO:0000256" key="5">
    <source>
        <dbReference type="ARBA" id="ARBA00023002"/>
    </source>
</evidence>
<dbReference type="Gene3D" id="3.40.50.720">
    <property type="entry name" value="NAD(P)-binding Rossmann-like Domain"/>
    <property type="match status" value="1"/>
</dbReference>
<dbReference type="InterPro" id="IPR020843">
    <property type="entry name" value="ER"/>
</dbReference>
<proteinExistence type="inferred from homology"/>
<dbReference type="GO" id="GO:0016491">
    <property type="term" value="F:oxidoreductase activity"/>
    <property type="evidence" value="ECO:0007669"/>
    <property type="project" value="UniProtKB-KW"/>
</dbReference>
<dbReference type="InterPro" id="IPR013154">
    <property type="entry name" value="ADH-like_N"/>
</dbReference>
<evidence type="ECO:0000259" key="6">
    <source>
        <dbReference type="SMART" id="SM00829"/>
    </source>
</evidence>
<dbReference type="SUPFAM" id="SSF51735">
    <property type="entry name" value="NAD(P)-binding Rossmann-fold domains"/>
    <property type="match status" value="1"/>
</dbReference>
<accession>A0A927GYQ9</accession>
<dbReference type="SMART" id="SM00829">
    <property type="entry name" value="PKS_ER"/>
    <property type="match status" value="1"/>
</dbReference>
<dbReference type="Proteomes" id="UP000639396">
    <property type="component" value="Unassembled WGS sequence"/>
</dbReference>
<evidence type="ECO:0000313" key="7">
    <source>
        <dbReference type="EMBL" id="MBD2862156.1"/>
    </source>
</evidence>
<sequence length="327" mass="35323">MTIARSGRIVLEERELPVPGGHQVLIRTECSAISNGTETMVLRGKADGTRLGYNSVGIVVAKGAGVESVEIGQRVACYGEGAHADYRLVPKFLAVPVPDHVDPEEAAFAGLGAIAIHALRQAGMQFGETAVIVGLGILGQIGVQIASAAAYQVVALDLLAARCELLRTILPDAAVYERAEEVQPALSHIAGNGADSVLLFGGGKGDGLMDRGIGWLRDRGNIVIVGVPDTTFTRNALFHKEAQIRICRAGGPGRYDARYEQEGFDYPDGYVRWTEGRNVAEFVRLLAGRKLSLKPLIRHRFDFKEIDQAYQLCKEAPEQTMGVLIRY</sequence>
<dbReference type="PANTHER" id="PTHR43350:SF19">
    <property type="entry name" value="D-GULOSIDE 3-DEHYDROGENASE"/>
    <property type="match status" value="1"/>
</dbReference>
<gene>
    <name evidence="7" type="ORF">IDH45_09195</name>
</gene>
<dbReference type="InterPro" id="IPR011032">
    <property type="entry name" value="GroES-like_sf"/>
</dbReference>
<organism evidence="7 8">
    <name type="scientific">Paenibacillus oceani</name>
    <dbReference type="NCBI Taxonomy" id="2772510"/>
    <lineage>
        <taxon>Bacteria</taxon>
        <taxon>Bacillati</taxon>
        <taxon>Bacillota</taxon>
        <taxon>Bacilli</taxon>
        <taxon>Bacillales</taxon>
        <taxon>Paenibacillaceae</taxon>
        <taxon>Paenibacillus</taxon>
    </lineage>
</organism>
<dbReference type="SUPFAM" id="SSF50129">
    <property type="entry name" value="GroES-like"/>
    <property type="match status" value="1"/>
</dbReference>
<evidence type="ECO:0000313" key="8">
    <source>
        <dbReference type="Proteomes" id="UP000639396"/>
    </source>
</evidence>
<keyword evidence="4" id="KW-0862">Zinc</keyword>
<evidence type="ECO:0000256" key="1">
    <source>
        <dbReference type="ARBA" id="ARBA00001947"/>
    </source>
</evidence>
<dbReference type="GO" id="GO:0046872">
    <property type="term" value="F:metal ion binding"/>
    <property type="evidence" value="ECO:0007669"/>
    <property type="project" value="UniProtKB-KW"/>
</dbReference>
<name>A0A927GYQ9_9BACL</name>
<evidence type="ECO:0000256" key="2">
    <source>
        <dbReference type="ARBA" id="ARBA00008072"/>
    </source>
</evidence>
<dbReference type="Gene3D" id="3.90.180.10">
    <property type="entry name" value="Medium-chain alcohol dehydrogenases, catalytic domain"/>
    <property type="match status" value="2"/>
</dbReference>
<keyword evidence="5" id="KW-0560">Oxidoreductase</keyword>
<dbReference type="AlphaFoldDB" id="A0A927GYQ9"/>
<comment type="cofactor">
    <cofactor evidence="1">
        <name>Zn(2+)</name>
        <dbReference type="ChEBI" id="CHEBI:29105"/>
    </cofactor>
</comment>
<comment type="similarity">
    <text evidence="2">Belongs to the zinc-containing alcohol dehydrogenase family.</text>
</comment>
<reference evidence="7" key="1">
    <citation type="submission" date="2020-09" db="EMBL/GenBank/DDBJ databases">
        <title>A novel bacterium of genus Paenibacillus, isolated from South China Sea.</title>
        <authorList>
            <person name="Huang H."/>
            <person name="Mo K."/>
            <person name="Hu Y."/>
        </authorList>
    </citation>
    <scope>NUCLEOTIDE SEQUENCE</scope>
    <source>
        <strain evidence="7">IB182363</strain>
    </source>
</reference>
<protein>
    <submittedName>
        <fullName evidence="7">Zinc-binding alcohol dehydrogenase</fullName>
    </submittedName>
</protein>
<dbReference type="Pfam" id="PF08240">
    <property type="entry name" value="ADH_N"/>
    <property type="match status" value="1"/>
</dbReference>
<dbReference type="PANTHER" id="PTHR43350">
    <property type="entry name" value="NAD-DEPENDENT ALCOHOL DEHYDROGENASE"/>
    <property type="match status" value="1"/>
</dbReference>
<dbReference type="Pfam" id="PF00107">
    <property type="entry name" value="ADH_zinc_N"/>
    <property type="match status" value="1"/>
</dbReference>
<dbReference type="CDD" id="cd08255">
    <property type="entry name" value="2-desacetyl-2-hydroxyethyl_bacteriochlorophyllide_like"/>
    <property type="match status" value="1"/>
</dbReference>
<keyword evidence="3" id="KW-0479">Metal-binding</keyword>
<feature type="domain" description="Enoyl reductase (ER)" evidence="6">
    <location>
        <begin position="7"/>
        <end position="324"/>
    </location>
</feature>
<dbReference type="InterPro" id="IPR013149">
    <property type="entry name" value="ADH-like_C"/>
</dbReference>
<comment type="caution">
    <text evidence="7">The sequence shown here is derived from an EMBL/GenBank/DDBJ whole genome shotgun (WGS) entry which is preliminary data.</text>
</comment>
<evidence type="ECO:0000256" key="4">
    <source>
        <dbReference type="ARBA" id="ARBA00022833"/>
    </source>
</evidence>
<keyword evidence="8" id="KW-1185">Reference proteome</keyword>
<dbReference type="EMBL" id="JACXJA010000009">
    <property type="protein sequence ID" value="MBD2862156.1"/>
    <property type="molecule type" value="Genomic_DNA"/>
</dbReference>
<evidence type="ECO:0000256" key="3">
    <source>
        <dbReference type="ARBA" id="ARBA00022723"/>
    </source>
</evidence>